<gene>
    <name evidence="1" type="ORF">CPAG_06755</name>
</gene>
<accession>A0A0J6FJF5</accession>
<dbReference type="PANTHER" id="PTHR12732">
    <property type="entry name" value="UNCHARACTERIZED PROTEASOME COMPONENT REGION PCI-CONTAINING"/>
    <property type="match status" value="1"/>
</dbReference>
<name>A0A0J6FJF5_COCPO</name>
<evidence type="ECO:0000313" key="1">
    <source>
        <dbReference type="EMBL" id="KMM70443.1"/>
    </source>
</evidence>
<dbReference type="Proteomes" id="UP000054567">
    <property type="component" value="Unassembled WGS sequence"/>
</dbReference>
<protein>
    <submittedName>
        <fullName evidence="1">COP9 signalosome complex subunit 12</fullName>
    </submittedName>
</protein>
<reference evidence="2" key="2">
    <citation type="journal article" date="2009" name="Genome Res.">
        <title>Comparative genomic analyses of the human fungal pathogens Coccidioides and their relatives.</title>
        <authorList>
            <person name="Sharpton T.J."/>
            <person name="Stajich J.E."/>
            <person name="Rounsley S.D."/>
            <person name="Gardner M.J."/>
            <person name="Wortman J.R."/>
            <person name="Jordar V.S."/>
            <person name="Maiti R."/>
            <person name="Kodira C.D."/>
            <person name="Neafsey D.E."/>
            <person name="Zeng Q."/>
            <person name="Hung C.-Y."/>
            <person name="McMahan C."/>
            <person name="Muszewska A."/>
            <person name="Grynberg M."/>
            <person name="Mandel M.A."/>
            <person name="Kellner E.M."/>
            <person name="Barker B.M."/>
            <person name="Galgiani J.N."/>
            <person name="Orbach M.J."/>
            <person name="Kirkland T.N."/>
            <person name="Cole G.T."/>
            <person name="Henn M.R."/>
            <person name="Birren B.W."/>
            <person name="Taylor J.W."/>
        </authorList>
    </citation>
    <scope>NUCLEOTIDE SEQUENCE [LARGE SCALE GENOMIC DNA]</scope>
    <source>
        <strain evidence="2">RMSCC 3488</strain>
    </source>
</reference>
<dbReference type="GO" id="GO:0003723">
    <property type="term" value="F:RNA binding"/>
    <property type="evidence" value="ECO:0007669"/>
    <property type="project" value="InterPro"/>
</dbReference>
<proteinExistence type="predicted"/>
<reference evidence="2" key="3">
    <citation type="journal article" date="2010" name="Genome Res.">
        <title>Population genomic sequencing of Coccidioides fungi reveals recent hybridization and transposon control.</title>
        <authorList>
            <person name="Neafsey D.E."/>
            <person name="Barker B.M."/>
            <person name="Sharpton T.J."/>
            <person name="Stajich J.E."/>
            <person name="Park D.J."/>
            <person name="Whiston E."/>
            <person name="Hung C.-Y."/>
            <person name="McMahan C."/>
            <person name="White J."/>
            <person name="Sykes S."/>
            <person name="Heiman D."/>
            <person name="Young S."/>
            <person name="Zeng Q."/>
            <person name="Abouelleil A."/>
            <person name="Aftuck L."/>
            <person name="Bessette D."/>
            <person name="Brown A."/>
            <person name="FitzGerald M."/>
            <person name="Lui A."/>
            <person name="Macdonald J.P."/>
            <person name="Priest M."/>
            <person name="Orbach M.J."/>
            <person name="Galgiani J.N."/>
            <person name="Kirkland T.N."/>
            <person name="Cole G.T."/>
            <person name="Birren B.W."/>
            <person name="Henn M.R."/>
            <person name="Taylor J.W."/>
            <person name="Rounsley S.D."/>
        </authorList>
    </citation>
    <scope>NUCLEOTIDE SEQUENCE [LARGE SCALE GENOMIC DNA]</scope>
    <source>
        <strain evidence="2">RMSCC 3488</strain>
    </source>
</reference>
<dbReference type="Gene3D" id="1.10.10.10">
    <property type="entry name" value="Winged helix-like DNA-binding domain superfamily/Winged helix DNA-binding domain"/>
    <property type="match status" value="1"/>
</dbReference>
<dbReference type="AlphaFoldDB" id="A0A0J6FJF5"/>
<dbReference type="GO" id="GO:0003690">
    <property type="term" value="F:double-stranded DNA binding"/>
    <property type="evidence" value="ECO:0007669"/>
    <property type="project" value="InterPro"/>
</dbReference>
<dbReference type="SMART" id="SM00753">
    <property type="entry name" value="PAM"/>
    <property type="match status" value="1"/>
</dbReference>
<dbReference type="VEuPathDB" id="FungiDB:CPAG_06755"/>
<sequence length="475" mass="53458">MTTLFAKFKDAQFSGSGSALADVITPIDTLADPDRLYSFYHFTNSTNATLDIRYALLDDRSTGTKLPKLEANAWTDIFVAFWKTAGELVKFEENPNKASWNRVFVCWKEVASLVIKGYSSCGFQAWTLPCLYVTGRYLRIFAIKADAQTEANPEASKGDFQEDVVSDVHKHKNLEEASRIINRMFTLCLHDRAPIEESRKWGVYNTVNLSFKTYFKLGTVSSCKSLLHAMDASQADMPPLTAFPKSHIVTFKYYLGVIFFLEEAYKEAEEHLTYAWNLCHKDAVKNKEFILTYLIPCHLVTTHTLPSKRLLAPFPRLEALFRPLCECIRKGDLPGFDAAIAAGGDAFTKRMIYLPLERGRDIAVRNLFRKVFIAGGFDPPTPGMPPIRRTRVPVIEFVAAIRLRTHSVGSLSKDDAKESEGEEKLTPNKLRAEIDQVECYLSNLIYKNLMKGYIARDRGIIVLSKGGIAFPGTGV</sequence>
<dbReference type="PANTHER" id="PTHR12732:SF0">
    <property type="entry name" value="PCI DOMAIN-CONTAINING PROTEIN 2"/>
    <property type="match status" value="1"/>
</dbReference>
<organism evidence="1 2">
    <name type="scientific">Coccidioides posadasii RMSCC 3488</name>
    <dbReference type="NCBI Taxonomy" id="454284"/>
    <lineage>
        <taxon>Eukaryota</taxon>
        <taxon>Fungi</taxon>
        <taxon>Dikarya</taxon>
        <taxon>Ascomycota</taxon>
        <taxon>Pezizomycotina</taxon>
        <taxon>Eurotiomycetes</taxon>
        <taxon>Eurotiomycetidae</taxon>
        <taxon>Onygenales</taxon>
        <taxon>Onygenaceae</taxon>
        <taxon>Coccidioides</taxon>
    </lineage>
</organism>
<dbReference type="InterPro" id="IPR036388">
    <property type="entry name" value="WH-like_DNA-bd_sf"/>
</dbReference>
<dbReference type="InterPro" id="IPR045114">
    <property type="entry name" value="Csn12-like"/>
</dbReference>
<dbReference type="OrthoDB" id="10252687at2759"/>
<reference evidence="1 2" key="1">
    <citation type="submission" date="2007-06" db="EMBL/GenBank/DDBJ databases">
        <title>The Genome Sequence of Coccidioides posadasii RMSCC_3488.</title>
        <authorList>
            <consortium name="Coccidioides Genome Resources Consortium"/>
            <consortium name="The Broad Institute Genome Sequencing Platform"/>
            <person name="Henn M.R."/>
            <person name="Sykes S."/>
            <person name="Young S."/>
            <person name="Jaffe D."/>
            <person name="Berlin A."/>
            <person name="Alvarez P."/>
            <person name="Butler J."/>
            <person name="Gnerre S."/>
            <person name="Grabherr M."/>
            <person name="Mauceli E."/>
            <person name="Brockman W."/>
            <person name="Kodira C."/>
            <person name="Alvarado L."/>
            <person name="Zeng Q."/>
            <person name="Crawford M."/>
            <person name="Antoine C."/>
            <person name="Devon K."/>
            <person name="Galgiani J."/>
            <person name="Orsborn K."/>
            <person name="Lewis M.L."/>
            <person name="Nusbaum C."/>
            <person name="Galagan J."/>
            <person name="Birren B."/>
        </authorList>
    </citation>
    <scope>NUCLEOTIDE SEQUENCE [LARGE SCALE GENOMIC DNA]</scope>
    <source>
        <strain evidence="1 2">RMSCC 3488</strain>
    </source>
</reference>
<dbReference type="EMBL" id="DS268112">
    <property type="protein sequence ID" value="KMM70443.1"/>
    <property type="molecule type" value="Genomic_DNA"/>
</dbReference>
<evidence type="ECO:0000313" key="2">
    <source>
        <dbReference type="Proteomes" id="UP000054567"/>
    </source>
</evidence>